<feature type="transmembrane region" description="Helical" evidence="6">
    <location>
        <begin position="12"/>
        <end position="38"/>
    </location>
</feature>
<dbReference type="EMBL" id="JANRMI010000002">
    <property type="protein sequence ID" value="MDG0816110.1"/>
    <property type="molecule type" value="Genomic_DNA"/>
</dbReference>
<sequence length="368" mass="40770">MFSIFNGKKAAQYIFFEMLPSFILGLFVFISIILMFQVLRLTEFALVHGVALKVIGEIIGYVVISLLPVLFPMALLFSVLLTYGRLSQDSEVVAMKASGLSMGTLLLPALVLALLVGVISAQTSFIIAPWGNRQFEVLFSRLANTKATAVIKEGTFAEGFFDMVVYANEVDSKKGTLKKVFIYDEKNGEVPLTIIAKDGSLLPDPDRPGQEVLLRLNSGEIHRQAKTHTKISFDTYDVHFAEPEYNEEKAKSPQSLTIQEVGERLKEDIKDPEQRRILETEMHKRWAISVLCIVFALIGVGLGTTTNRRAAKAGGMILCIGLIIFYWTLYVAAEGAARSGAIPVPIAIWAPNFIFGALGFESLRRNWN</sequence>
<dbReference type="Pfam" id="PF03739">
    <property type="entry name" value="LptF_LptG"/>
    <property type="match status" value="1"/>
</dbReference>
<dbReference type="NCBIfam" id="TIGR04407">
    <property type="entry name" value="LptF_YjgP"/>
    <property type="match status" value="1"/>
</dbReference>
<evidence type="ECO:0000313" key="8">
    <source>
        <dbReference type="Proteomes" id="UP001152321"/>
    </source>
</evidence>
<dbReference type="Proteomes" id="UP001152321">
    <property type="component" value="Unassembled WGS sequence"/>
</dbReference>
<keyword evidence="3 6" id="KW-0812">Transmembrane</keyword>
<keyword evidence="5 6" id="KW-0472">Membrane</keyword>
<feature type="transmembrane region" description="Helical" evidence="6">
    <location>
        <begin position="58"/>
        <end position="84"/>
    </location>
</feature>
<comment type="subcellular location">
    <subcellularLocation>
        <location evidence="1">Cell membrane</location>
        <topology evidence="1">Multi-pass membrane protein</topology>
    </subcellularLocation>
</comment>
<gene>
    <name evidence="7" type="primary">lptF</name>
    <name evidence="7" type="ORF">NWE73_07030</name>
</gene>
<evidence type="ECO:0000256" key="1">
    <source>
        <dbReference type="ARBA" id="ARBA00004651"/>
    </source>
</evidence>
<accession>A0ABT6DIP8</accession>
<feature type="transmembrane region" description="Helical" evidence="6">
    <location>
        <begin position="286"/>
        <end position="303"/>
    </location>
</feature>
<evidence type="ECO:0000256" key="2">
    <source>
        <dbReference type="ARBA" id="ARBA00022475"/>
    </source>
</evidence>
<comment type="caution">
    <text evidence="7">The sequence shown here is derived from an EMBL/GenBank/DDBJ whole genome shotgun (WGS) entry which is preliminary data.</text>
</comment>
<dbReference type="RefSeq" id="WP_277577588.1">
    <property type="nucleotide sequence ID" value="NZ_JANRMI010000002.1"/>
</dbReference>
<evidence type="ECO:0000256" key="3">
    <source>
        <dbReference type="ARBA" id="ARBA00022692"/>
    </source>
</evidence>
<dbReference type="InterPro" id="IPR005495">
    <property type="entry name" value="LptG/LptF_permease"/>
</dbReference>
<feature type="transmembrane region" description="Helical" evidence="6">
    <location>
        <begin position="105"/>
        <end position="131"/>
    </location>
</feature>
<reference evidence="7" key="1">
    <citation type="submission" date="2022-08" db="EMBL/GenBank/DDBJ databases">
        <title>Novel Bdellovibrio Species Isolated from Svalbard: Designation Bdellovibrio svalbardensis.</title>
        <authorList>
            <person name="Mitchell R.J."/>
            <person name="Choi S.Y."/>
        </authorList>
    </citation>
    <scope>NUCLEOTIDE SEQUENCE</scope>
    <source>
        <strain evidence="7">PAP01</strain>
    </source>
</reference>
<name>A0ABT6DIP8_9BACT</name>
<keyword evidence="4 6" id="KW-1133">Transmembrane helix</keyword>
<protein>
    <submittedName>
        <fullName evidence="7">LPS export ABC transporter permease LptF</fullName>
    </submittedName>
</protein>
<evidence type="ECO:0000256" key="4">
    <source>
        <dbReference type="ARBA" id="ARBA00022989"/>
    </source>
</evidence>
<keyword evidence="8" id="KW-1185">Reference proteome</keyword>
<dbReference type="InterPro" id="IPR030922">
    <property type="entry name" value="LptF"/>
</dbReference>
<evidence type="ECO:0000313" key="7">
    <source>
        <dbReference type="EMBL" id="MDG0816110.1"/>
    </source>
</evidence>
<evidence type="ECO:0000256" key="5">
    <source>
        <dbReference type="ARBA" id="ARBA00023136"/>
    </source>
</evidence>
<feature type="transmembrane region" description="Helical" evidence="6">
    <location>
        <begin position="315"/>
        <end position="333"/>
    </location>
</feature>
<keyword evidence="2" id="KW-1003">Cell membrane</keyword>
<dbReference type="PANTHER" id="PTHR33529">
    <property type="entry name" value="SLR0882 PROTEIN-RELATED"/>
    <property type="match status" value="1"/>
</dbReference>
<evidence type="ECO:0000256" key="6">
    <source>
        <dbReference type="SAM" id="Phobius"/>
    </source>
</evidence>
<organism evidence="7 8">
    <name type="scientific">Bdellovibrio svalbardensis</name>
    <dbReference type="NCBI Taxonomy" id="2972972"/>
    <lineage>
        <taxon>Bacteria</taxon>
        <taxon>Pseudomonadati</taxon>
        <taxon>Bdellovibrionota</taxon>
        <taxon>Bdellovibrionia</taxon>
        <taxon>Bdellovibrionales</taxon>
        <taxon>Pseudobdellovibrionaceae</taxon>
        <taxon>Bdellovibrio</taxon>
    </lineage>
</organism>
<feature type="transmembrane region" description="Helical" evidence="6">
    <location>
        <begin position="339"/>
        <end position="360"/>
    </location>
</feature>
<proteinExistence type="predicted"/>
<dbReference type="PANTHER" id="PTHR33529:SF6">
    <property type="entry name" value="YJGP_YJGQ FAMILY PERMEASE"/>
    <property type="match status" value="1"/>
</dbReference>